<name>A0A0E9T6B7_ANGAN</name>
<dbReference type="GO" id="GO:0004146">
    <property type="term" value="F:dihydrofolate reductase activity"/>
    <property type="evidence" value="ECO:0007669"/>
    <property type="project" value="InterPro"/>
</dbReference>
<feature type="domain" description="DHFR" evidence="1">
    <location>
        <begin position="20"/>
        <end position="48"/>
    </location>
</feature>
<reference evidence="2" key="2">
    <citation type="journal article" date="2015" name="Fish Shellfish Immunol.">
        <title>Early steps in the European eel (Anguilla anguilla)-Vibrio vulnificus interaction in the gills: Role of the RtxA13 toxin.</title>
        <authorList>
            <person name="Callol A."/>
            <person name="Pajuelo D."/>
            <person name="Ebbesson L."/>
            <person name="Teles M."/>
            <person name="MacKenzie S."/>
            <person name="Amaro C."/>
        </authorList>
    </citation>
    <scope>NUCLEOTIDE SEQUENCE</scope>
</reference>
<dbReference type="GO" id="GO:0046654">
    <property type="term" value="P:tetrahydrofolate biosynthetic process"/>
    <property type="evidence" value="ECO:0007669"/>
    <property type="project" value="InterPro"/>
</dbReference>
<protein>
    <recommendedName>
        <fullName evidence="1">DHFR domain-containing protein</fullName>
    </recommendedName>
</protein>
<dbReference type="EMBL" id="GBXM01059630">
    <property type="protein sequence ID" value="JAH48947.1"/>
    <property type="molecule type" value="Transcribed_RNA"/>
</dbReference>
<organism evidence="2">
    <name type="scientific">Anguilla anguilla</name>
    <name type="common">European freshwater eel</name>
    <name type="synonym">Muraena anguilla</name>
    <dbReference type="NCBI Taxonomy" id="7936"/>
    <lineage>
        <taxon>Eukaryota</taxon>
        <taxon>Metazoa</taxon>
        <taxon>Chordata</taxon>
        <taxon>Craniata</taxon>
        <taxon>Vertebrata</taxon>
        <taxon>Euteleostomi</taxon>
        <taxon>Actinopterygii</taxon>
        <taxon>Neopterygii</taxon>
        <taxon>Teleostei</taxon>
        <taxon>Anguilliformes</taxon>
        <taxon>Anguillidae</taxon>
        <taxon>Anguilla</taxon>
    </lineage>
</organism>
<reference evidence="2" key="1">
    <citation type="submission" date="2014-11" db="EMBL/GenBank/DDBJ databases">
        <authorList>
            <person name="Amaro Gonzalez C."/>
        </authorList>
    </citation>
    <scope>NUCLEOTIDE SEQUENCE</scope>
</reference>
<dbReference type="PROSITE" id="PS51330">
    <property type="entry name" value="DHFR_2"/>
    <property type="match status" value="1"/>
</dbReference>
<dbReference type="Gene3D" id="3.40.430.10">
    <property type="entry name" value="Dihydrofolate Reductase, subunit A"/>
    <property type="match status" value="1"/>
</dbReference>
<accession>A0A0E9T6B7</accession>
<dbReference type="AlphaFoldDB" id="A0A0E9T6B7"/>
<evidence type="ECO:0000259" key="1">
    <source>
        <dbReference type="PROSITE" id="PS51330"/>
    </source>
</evidence>
<evidence type="ECO:0000313" key="2">
    <source>
        <dbReference type="EMBL" id="JAH48947.1"/>
    </source>
</evidence>
<dbReference type="InterPro" id="IPR024072">
    <property type="entry name" value="DHFR-like_dom_sf"/>
</dbReference>
<proteinExistence type="predicted"/>
<dbReference type="InterPro" id="IPR001796">
    <property type="entry name" value="DHFR_dom"/>
</dbReference>
<sequence>MCFCFLESKHAVSGLVMSRILNSIVAVCPDMGIGNKGQLPWHSIRLKG</sequence>
<dbReference type="SUPFAM" id="SSF53597">
    <property type="entry name" value="Dihydrofolate reductase-like"/>
    <property type="match status" value="1"/>
</dbReference>